<keyword evidence="4" id="KW-0378">Hydrolase</keyword>
<keyword evidence="5" id="KW-1185">Reference proteome</keyword>
<evidence type="ECO:0000256" key="1">
    <source>
        <dbReference type="ARBA" id="ARBA00010211"/>
    </source>
</evidence>
<dbReference type="RefSeq" id="WP_345556684.1">
    <property type="nucleotide sequence ID" value="NZ_BAABIK010000012.1"/>
</dbReference>
<evidence type="ECO:0000259" key="3">
    <source>
        <dbReference type="Pfam" id="PF01557"/>
    </source>
</evidence>
<name>A0ABP9GFI4_9ACTN</name>
<comment type="similarity">
    <text evidence="1">Belongs to the FAH family.</text>
</comment>
<dbReference type="EMBL" id="BAABIK010000012">
    <property type="protein sequence ID" value="GAA4941597.1"/>
    <property type="molecule type" value="Genomic_DNA"/>
</dbReference>
<evidence type="ECO:0000313" key="5">
    <source>
        <dbReference type="Proteomes" id="UP001499993"/>
    </source>
</evidence>
<keyword evidence="2" id="KW-0479">Metal-binding</keyword>
<dbReference type="Gene3D" id="3.90.850.10">
    <property type="entry name" value="Fumarylacetoacetase-like, C-terminal domain"/>
    <property type="match status" value="1"/>
</dbReference>
<dbReference type="SUPFAM" id="SSF56529">
    <property type="entry name" value="FAH"/>
    <property type="match status" value="1"/>
</dbReference>
<sequence length="312" mass="33461">MRGILRYADADGRVRVGLGDDDGEAVVRPLPDVRDMADLLGRPLAEIRELAAAASGERLAARLADVAVLPPVDGGTEVWAGGVTYERSREARGEESDSADLYDRVYDADRPELFFKSVAWRVVTDGEPIGVRADSALDVPEPELALFVNAHAEIVGYGVCDDVSSRSIEGENALYLPQAKVYAGGCALGAFVRPVWELDDPRAGAVRMSVLRGGEEAFTGEVALAGLRRRPEDLVSSLFDCYPFPDGAVLATGTGIVPDMDFTLQEDDVVDIEITGVGSLRNTVVRGQRALDWLVAARSEPALRGPRAPLPE</sequence>
<organism evidence="4 5">
    <name type="scientific">Streptomonospora halophila</name>
    <dbReference type="NCBI Taxonomy" id="427369"/>
    <lineage>
        <taxon>Bacteria</taxon>
        <taxon>Bacillati</taxon>
        <taxon>Actinomycetota</taxon>
        <taxon>Actinomycetes</taxon>
        <taxon>Streptosporangiales</taxon>
        <taxon>Nocardiopsidaceae</taxon>
        <taxon>Streptomonospora</taxon>
    </lineage>
</organism>
<dbReference type="GO" id="GO:0016787">
    <property type="term" value="F:hydrolase activity"/>
    <property type="evidence" value="ECO:0007669"/>
    <property type="project" value="UniProtKB-KW"/>
</dbReference>
<reference evidence="5" key="1">
    <citation type="journal article" date="2019" name="Int. J. Syst. Evol. Microbiol.">
        <title>The Global Catalogue of Microorganisms (GCM) 10K type strain sequencing project: providing services to taxonomists for standard genome sequencing and annotation.</title>
        <authorList>
            <consortium name="The Broad Institute Genomics Platform"/>
            <consortium name="The Broad Institute Genome Sequencing Center for Infectious Disease"/>
            <person name="Wu L."/>
            <person name="Ma J."/>
        </authorList>
    </citation>
    <scope>NUCLEOTIDE SEQUENCE [LARGE SCALE GENOMIC DNA]</scope>
    <source>
        <strain evidence="5">JCM 18123</strain>
    </source>
</reference>
<dbReference type="InterPro" id="IPR051121">
    <property type="entry name" value="FAH"/>
</dbReference>
<proteinExistence type="inferred from homology"/>
<comment type="caution">
    <text evidence="4">The sequence shown here is derived from an EMBL/GenBank/DDBJ whole genome shotgun (WGS) entry which is preliminary data.</text>
</comment>
<dbReference type="PANTHER" id="PTHR42796:SF7">
    <property type="entry name" value="2-DEHYDRO-3-DEOXY-D-ARABINONATE DEHYDRATASE"/>
    <property type="match status" value="1"/>
</dbReference>
<dbReference type="InterPro" id="IPR011234">
    <property type="entry name" value="Fumarylacetoacetase-like_C"/>
</dbReference>
<gene>
    <name evidence="4" type="ORF">GCM10023224_24560</name>
</gene>
<evidence type="ECO:0000256" key="2">
    <source>
        <dbReference type="ARBA" id="ARBA00022723"/>
    </source>
</evidence>
<dbReference type="InterPro" id="IPR036663">
    <property type="entry name" value="Fumarylacetoacetase_C_sf"/>
</dbReference>
<dbReference type="Pfam" id="PF01557">
    <property type="entry name" value="FAA_hydrolase"/>
    <property type="match status" value="1"/>
</dbReference>
<dbReference type="PANTHER" id="PTHR42796">
    <property type="entry name" value="FUMARYLACETOACETATE HYDROLASE DOMAIN-CONTAINING PROTEIN 2A-RELATED"/>
    <property type="match status" value="1"/>
</dbReference>
<feature type="domain" description="Fumarylacetoacetase-like C-terminal" evidence="3">
    <location>
        <begin position="110"/>
        <end position="285"/>
    </location>
</feature>
<accession>A0ABP9GFI4</accession>
<evidence type="ECO:0000313" key="4">
    <source>
        <dbReference type="EMBL" id="GAA4941597.1"/>
    </source>
</evidence>
<dbReference type="Proteomes" id="UP001499993">
    <property type="component" value="Unassembled WGS sequence"/>
</dbReference>
<protein>
    <submittedName>
        <fullName evidence="4">Fumarylacetoacetate hydrolase family protein</fullName>
    </submittedName>
</protein>